<comment type="catalytic activity">
    <reaction evidence="10">
        <text>2-oxo-ATP + H2O = 2-oxo-AMP + diphosphate + H(+)</text>
        <dbReference type="Rhea" id="RHEA:67392"/>
        <dbReference type="ChEBI" id="CHEBI:15377"/>
        <dbReference type="ChEBI" id="CHEBI:15378"/>
        <dbReference type="ChEBI" id="CHEBI:33019"/>
        <dbReference type="ChEBI" id="CHEBI:71395"/>
        <dbReference type="ChEBI" id="CHEBI:172878"/>
    </reaction>
    <physiologicalReaction direction="left-to-right" evidence="10">
        <dbReference type="Rhea" id="RHEA:67393"/>
    </physiologicalReaction>
</comment>
<dbReference type="Gene3D" id="3.90.79.10">
    <property type="entry name" value="Nucleoside Triphosphate Pyrophosphohydrolase"/>
    <property type="match status" value="1"/>
</dbReference>
<dbReference type="PRINTS" id="PR01403">
    <property type="entry name" value="8OXTPHPHTASE"/>
</dbReference>
<dbReference type="PROSITE" id="PS51462">
    <property type="entry name" value="NUDIX"/>
    <property type="match status" value="1"/>
</dbReference>
<name>A0AB39L8U4_9MICC</name>
<comment type="catalytic activity">
    <reaction evidence="18">
        <text>N(6)-methyl-ATP + H2O = N(6)-methyl-AMP + diphosphate + H(+)</text>
        <dbReference type="Rhea" id="RHEA:67608"/>
        <dbReference type="ChEBI" id="CHEBI:15377"/>
        <dbReference type="ChEBI" id="CHEBI:15378"/>
        <dbReference type="ChEBI" id="CHEBI:33019"/>
        <dbReference type="ChEBI" id="CHEBI:144842"/>
        <dbReference type="ChEBI" id="CHEBI:172873"/>
    </reaction>
    <physiologicalReaction direction="left-to-right" evidence="18">
        <dbReference type="Rhea" id="RHEA:67609"/>
    </physiologicalReaction>
</comment>
<dbReference type="KEGG" id="spue:AB5L97_07910"/>
<dbReference type="InterPro" id="IPR000086">
    <property type="entry name" value="NUDIX_hydrolase_dom"/>
</dbReference>
<evidence type="ECO:0000256" key="7">
    <source>
        <dbReference type="ARBA" id="ARBA00024448"/>
    </source>
</evidence>
<comment type="similarity">
    <text evidence="2">Belongs to the Nudix hydrolase family.</text>
</comment>
<comment type="cofactor">
    <cofactor evidence="1">
        <name>Mg(2+)</name>
        <dbReference type="ChEBI" id="CHEBI:18420"/>
    </cofactor>
</comment>
<evidence type="ECO:0000256" key="20">
    <source>
        <dbReference type="ARBA" id="ARBA00049032"/>
    </source>
</evidence>
<dbReference type="GO" id="GO:0005737">
    <property type="term" value="C:cytoplasm"/>
    <property type="evidence" value="ECO:0007669"/>
    <property type="project" value="TreeGrafter"/>
</dbReference>
<dbReference type="GO" id="GO:0042262">
    <property type="term" value="P:DNA protection"/>
    <property type="evidence" value="ECO:0007669"/>
    <property type="project" value="InterPro"/>
</dbReference>
<comment type="function">
    <text evidence="21">Oxidized purine nucleoside triphosphate hydrolase which is a prominent sanitizer of the oxidized nucleotide pool. Catalyzes the hydrolysis of 2-oxo-dATP (2-hydroxy-dATP) into 2-oxo-dAMP. Also has a significant hydrolase activity toward 2-oxo-ATP, 8-oxo-dGTP and 8-oxo-dATP. Through the hydrolysis of oxidized purine nucleoside triphosphates, prevents their incorporation into DNA and the subsequent transversions A:T to C:G and G:C to T:A. Also catalyzes the hydrolysis of methylated purine nucleoside triphosphate preventing their integration into DNA. Through this antimutagenic activity protects cells from oxidative stress.</text>
</comment>
<evidence type="ECO:0000256" key="14">
    <source>
        <dbReference type="ARBA" id="ARBA00030634"/>
    </source>
</evidence>
<dbReference type="InterPro" id="IPR003563">
    <property type="entry name" value="8ODP"/>
</dbReference>
<evidence type="ECO:0000256" key="19">
    <source>
        <dbReference type="ARBA" id="ARBA00048894"/>
    </source>
</evidence>
<evidence type="ECO:0000256" key="5">
    <source>
        <dbReference type="ARBA" id="ARBA00022801"/>
    </source>
</evidence>
<gene>
    <name evidence="23" type="ORF">AB5L97_07910</name>
</gene>
<comment type="catalytic activity">
    <reaction evidence="19">
        <text>O(6)-methyl-dGTP + H2O = O(6)-methyl-dGMP + diphosphate + H(+)</text>
        <dbReference type="Rhea" id="RHEA:67600"/>
        <dbReference type="ChEBI" id="CHEBI:15377"/>
        <dbReference type="ChEBI" id="CHEBI:15378"/>
        <dbReference type="ChEBI" id="CHEBI:33019"/>
        <dbReference type="ChEBI" id="CHEBI:169974"/>
        <dbReference type="ChEBI" id="CHEBI:169975"/>
    </reaction>
    <physiologicalReaction direction="left-to-right" evidence="19">
        <dbReference type="Rhea" id="RHEA:67601"/>
    </physiologicalReaction>
</comment>
<keyword evidence="4" id="KW-0479">Metal-binding</keyword>
<proteinExistence type="inferred from homology"/>
<dbReference type="GO" id="GO:0008828">
    <property type="term" value="F:dATP diphosphatase activity"/>
    <property type="evidence" value="ECO:0007669"/>
    <property type="project" value="UniProtKB-EC"/>
</dbReference>
<comment type="catalytic activity">
    <reaction evidence="20">
        <text>N(6)-methyl-dATP + H2O = N(6)-methyl-dAMP + diphosphate + H(+)</text>
        <dbReference type="Rhea" id="RHEA:67604"/>
        <dbReference type="ChEBI" id="CHEBI:15377"/>
        <dbReference type="ChEBI" id="CHEBI:15378"/>
        <dbReference type="ChEBI" id="CHEBI:33019"/>
        <dbReference type="ChEBI" id="CHEBI:169976"/>
        <dbReference type="ChEBI" id="CHEBI:172872"/>
    </reaction>
    <physiologicalReaction direction="left-to-right" evidence="20">
        <dbReference type="Rhea" id="RHEA:67605"/>
    </physiologicalReaction>
</comment>
<accession>A0AB39L8U4</accession>
<comment type="catalytic activity">
    <reaction evidence="8">
        <text>2-oxo-dATP + H2O = 2-oxo-dAMP + diphosphate + H(+)</text>
        <dbReference type="Rhea" id="RHEA:31583"/>
        <dbReference type="ChEBI" id="CHEBI:15377"/>
        <dbReference type="ChEBI" id="CHEBI:15378"/>
        <dbReference type="ChEBI" id="CHEBI:33019"/>
        <dbReference type="ChEBI" id="CHEBI:63212"/>
        <dbReference type="ChEBI" id="CHEBI:77897"/>
        <dbReference type="EC" id="3.6.1.56"/>
    </reaction>
    <physiologicalReaction direction="left-to-right" evidence="8">
        <dbReference type="Rhea" id="RHEA:31584"/>
    </physiologicalReaction>
</comment>
<evidence type="ECO:0000256" key="6">
    <source>
        <dbReference type="ARBA" id="ARBA00022842"/>
    </source>
</evidence>
<dbReference type="GO" id="GO:0046872">
    <property type="term" value="F:metal ion binding"/>
    <property type="evidence" value="ECO:0007669"/>
    <property type="project" value="UniProtKB-KW"/>
</dbReference>
<evidence type="ECO:0000256" key="16">
    <source>
        <dbReference type="ARBA" id="ARBA00031927"/>
    </source>
</evidence>
<evidence type="ECO:0000256" key="11">
    <source>
        <dbReference type="ARBA" id="ARBA00026103"/>
    </source>
</evidence>
<evidence type="ECO:0000256" key="2">
    <source>
        <dbReference type="ARBA" id="ARBA00005582"/>
    </source>
</evidence>
<dbReference type="InterPro" id="IPR020084">
    <property type="entry name" value="NUDIX_hydrolase_CS"/>
</dbReference>
<evidence type="ECO:0000256" key="4">
    <source>
        <dbReference type="ARBA" id="ARBA00022723"/>
    </source>
</evidence>
<dbReference type="SUPFAM" id="SSF55811">
    <property type="entry name" value="Nudix"/>
    <property type="match status" value="1"/>
</dbReference>
<organism evidence="23">
    <name type="scientific">Sinomonas puerhi</name>
    <dbReference type="NCBI Taxonomy" id="3238584"/>
    <lineage>
        <taxon>Bacteria</taxon>
        <taxon>Bacillati</taxon>
        <taxon>Actinomycetota</taxon>
        <taxon>Actinomycetes</taxon>
        <taxon>Micrococcales</taxon>
        <taxon>Micrococcaceae</taxon>
        <taxon>Sinomonas</taxon>
    </lineage>
</organism>
<sequence>MMGAPVALCFLLRDGEGGREVLLGRKKRGFGRGKVVGLGGHLEAGETPAEAAARELDEEAGVALDAARLAPAGTVDFRFPARPEWDMECTMFTATVWTGEVAESEEIAPAWYPVDALPVTDMWQDADHWLPIVLTGAVADFRVEMAEDNESVARFVVLRHAEAD</sequence>
<evidence type="ECO:0000256" key="3">
    <source>
        <dbReference type="ARBA" id="ARBA00011245"/>
    </source>
</evidence>
<dbReference type="RefSeq" id="WP_369047387.1">
    <property type="nucleotide sequence ID" value="NZ_CP163302.1"/>
</dbReference>
<evidence type="ECO:0000256" key="8">
    <source>
        <dbReference type="ARBA" id="ARBA00024459"/>
    </source>
</evidence>
<comment type="catalytic activity">
    <reaction evidence="7">
        <text>8-oxo-dATP + H2O = 8-oxo-dAMP + diphosphate + H(+)</text>
        <dbReference type="Rhea" id="RHEA:65396"/>
        <dbReference type="ChEBI" id="CHEBI:15377"/>
        <dbReference type="ChEBI" id="CHEBI:15378"/>
        <dbReference type="ChEBI" id="CHEBI:33019"/>
        <dbReference type="ChEBI" id="CHEBI:71361"/>
        <dbReference type="ChEBI" id="CHEBI:172871"/>
    </reaction>
    <physiologicalReaction direction="left-to-right" evidence="7">
        <dbReference type="Rhea" id="RHEA:65397"/>
    </physiologicalReaction>
</comment>
<dbReference type="GO" id="GO:0008413">
    <property type="term" value="F:8-oxo-7,8-dihydroguanosine triphosphate pyrophosphatase activity"/>
    <property type="evidence" value="ECO:0007669"/>
    <property type="project" value="InterPro"/>
</dbReference>
<dbReference type="PANTHER" id="PTHR43758">
    <property type="entry name" value="7,8-DIHYDRO-8-OXOGUANINE TRIPHOSPHATASE"/>
    <property type="match status" value="1"/>
</dbReference>
<evidence type="ECO:0000256" key="9">
    <source>
        <dbReference type="ARBA" id="ARBA00024486"/>
    </source>
</evidence>
<evidence type="ECO:0000256" key="1">
    <source>
        <dbReference type="ARBA" id="ARBA00001946"/>
    </source>
</evidence>
<keyword evidence="6" id="KW-0460">Magnesium</keyword>
<comment type="catalytic activity">
    <reaction evidence="9">
        <text>8-oxo-dGTP + H2O = 8-oxo-dGMP + diphosphate + H(+)</text>
        <dbReference type="Rhea" id="RHEA:31575"/>
        <dbReference type="ChEBI" id="CHEBI:15377"/>
        <dbReference type="ChEBI" id="CHEBI:15378"/>
        <dbReference type="ChEBI" id="CHEBI:33019"/>
        <dbReference type="ChEBI" id="CHEBI:63224"/>
        <dbReference type="ChEBI" id="CHEBI:77896"/>
    </reaction>
    <physiologicalReaction direction="left-to-right" evidence="9">
        <dbReference type="Rhea" id="RHEA:31576"/>
    </physiologicalReaction>
</comment>
<keyword evidence="5" id="KW-0378">Hydrolase</keyword>
<evidence type="ECO:0000256" key="17">
    <source>
        <dbReference type="ARBA" id="ARBA00032071"/>
    </source>
</evidence>
<evidence type="ECO:0000256" key="13">
    <source>
        <dbReference type="ARBA" id="ARBA00029673"/>
    </source>
</evidence>
<evidence type="ECO:0000259" key="22">
    <source>
        <dbReference type="PROSITE" id="PS51462"/>
    </source>
</evidence>
<protein>
    <recommendedName>
        <fullName evidence="12">Oxidized purine nucleoside triphosphate hydrolase</fullName>
        <ecNumber evidence="11">3.6.1.56</ecNumber>
    </recommendedName>
    <alternativeName>
        <fullName evidence="16">2-hydroxy-dATP diphosphatase</fullName>
    </alternativeName>
    <alternativeName>
        <fullName evidence="15">7,8-dihydro-8-oxoguanine triphosphatase</fullName>
    </alternativeName>
    <alternativeName>
        <fullName evidence="14">8-oxo-dGTPase</fullName>
    </alternativeName>
    <alternativeName>
        <fullName evidence="17">Methylated purine nucleoside triphosphate hydrolase</fullName>
    </alternativeName>
    <alternativeName>
        <fullName evidence="13">Nucleoside diphosphate-linked moiety X motif 1</fullName>
    </alternativeName>
</protein>
<comment type="subunit">
    <text evidence="3">Monomer.</text>
</comment>
<evidence type="ECO:0000256" key="10">
    <source>
        <dbReference type="ARBA" id="ARBA00024596"/>
    </source>
</evidence>
<dbReference type="PROSITE" id="PS00893">
    <property type="entry name" value="NUDIX_BOX"/>
    <property type="match status" value="1"/>
</dbReference>
<reference evidence="23" key="1">
    <citation type="submission" date="2024-07" db="EMBL/GenBank/DDBJ databases">
        <authorList>
            <person name="fu j."/>
        </authorList>
    </citation>
    <scope>NUCLEOTIDE SEQUENCE</scope>
    <source>
        <strain evidence="23">P10A9</strain>
    </source>
</reference>
<dbReference type="EC" id="3.6.1.56" evidence="11"/>
<dbReference type="PANTHER" id="PTHR43758:SF2">
    <property type="entry name" value="OXIDIZED PURINE NUCLEOSIDE TRIPHOSPHATE HYDROLASE"/>
    <property type="match status" value="1"/>
</dbReference>
<evidence type="ECO:0000256" key="12">
    <source>
        <dbReference type="ARBA" id="ARBA00026218"/>
    </source>
</evidence>
<dbReference type="EMBL" id="CP163302">
    <property type="protein sequence ID" value="XDP47310.1"/>
    <property type="molecule type" value="Genomic_DNA"/>
</dbReference>
<evidence type="ECO:0000313" key="23">
    <source>
        <dbReference type="EMBL" id="XDP47310.1"/>
    </source>
</evidence>
<dbReference type="InterPro" id="IPR015797">
    <property type="entry name" value="NUDIX_hydrolase-like_dom_sf"/>
</dbReference>
<evidence type="ECO:0000256" key="15">
    <source>
        <dbReference type="ARBA" id="ARBA00030682"/>
    </source>
</evidence>
<dbReference type="Pfam" id="PF00293">
    <property type="entry name" value="NUDIX"/>
    <property type="match status" value="1"/>
</dbReference>
<evidence type="ECO:0000256" key="18">
    <source>
        <dbReference type="ARBA" id="ARBA00048002"/>
    </source>
</evidence>
<evidence type="ECO:0000256" key="21">
    <source>
        <dbReference type="ARBA" id="ARBA00053094"/>
    </source>
</evidence>
<feature type="domain" description="Nudix hydrolase" evidence="22">
    <location>
        <begin position="2"/>
        <end position="138"/>
    </location>
</feature>
<dbReference type="AlphaFoldDB" id="A0AB39L8U4"/>
<dbReference type="CDD" id="cd03427">
    <property type="entry name" value="NUDIX_MTH1_Nudt1"/>
    <property type="match status" value="1"/>
</dbReference>